<organism evidence="1 2">
    <name type="scientific">Candidatus Desulfosporosinus infrequens</name>
    <dbReference type="NCBI Taxonomy" id="2043169"/>
    <lineage>
        <taxon>Bacteria</taxon>
        <taxon>Bacillati</taxon>
        <taxon>Bacillota</taxon>
        <taxon>Clostridia</taxon>
        <taxon>Eubacteriales</taxon>
        <taxon>Desulfitobacteriaceae</taxon>
        <taxon>Desulfosporosinus</taxon>
    </lineage>
</organism>
<proteinExistence type="predicted"/>
<gene>
    <name evidence="1" type="ORF">SBF1_1330021</name>
</gene>
<protein>
    <submittedName>
        <fullName evidence="1">Uncharacterized protein</fullName>
    </submittedName>
</protein>
<name>A0A2U3K4C6_9FIRM</name>
<sequence length="82" mass="9799">MELWIVGIAFGLLYLKLSLLGITGTKPFIDIVHVYYKYILCLTFNYNYFVEIYGFRNIILIQNNLCRKYLRFVPKRGDRILI</sequence>
<dbReference type="Proteomes" id="UP000238916">
    <property type="component" value="Unassembled WGS sequence"/>
</dbReference>
<accession>A0A2U3K4C6</accession>
<dbReference type="EMBL" id="OMOF01000039">
    <property type="protein sequence ID" value="SPF34478.1"/>
    <property type="molecule type" value="Genomic_DNA"/>
</dbReference>
<evidence type="ECO:0000313" key="1">
    <source>
        <dbReference type="EMBL" id="SPF34478.1"/>
    </source>
</evidence>
<reference evidence="2" key="1">
    <citation type="submission" date="2018-02" db="EMBL/GenBank/DDBJ databases">
        <authorList>
            <person name="Hausmann B."/>
        </authorList>
    </citation>
    <scope>NUCLEOTIDE SEQUENCE [LARGE SCALE GENOMIC DNA]</scope>
    <source>
        <strain evidence="2">Peat soil MAG SbF1</strain>
    </source>
</reference>
<dbReference type="AlphaFoldDB" id="A0A2U3K4C6"/>
<evidence type="ECO:0000313" key="2">
    <source>
        <dbReference type="Proteomes" id="UP000238916"/>
    </source>
</evidence>